<evidence type="ECO:0000313" key="1">
    <source>
        <dbReference type="EMBL" id="CAK67960.1"/>
    </source>
</evidence>
<protein>
    <submittedName>
        <fullName evidence="1">Uncharacterized protein</fullName>
    </submittedName>
</protein>
<keyword evidence="2" id="KW-1185">Reference proteome</keyword>
<reference evidence="1 2" key="1">
    <citation type="journal article" date="2006" name="Nature">
        <title>Global trends of whole-genome duplications revealed by the ciliate Paramecium tetraurelia.</title>
        <authorList>
            <consortium name="Genoscope"/>
            <person name="Aury J.-M."/>
            <person name="Jaillon O."/>
            <person name="Duret L."/>
            <person name="Noel B."/>
            <person name="Jubin C."/>
            <person name="Porcel B.M."/>
            <person name="Segurens B."/>
            <person name="Daubin V."/>
            <person name="Anthouard V."/>
            <person name="Aiach N."/>
            <person name="Arnaiz O."/>
            <person name="Billaut A."/>
            <person name="Beisson J."/>
            <person name="Blanc I."/>
            <person name="Bouhouche K."/>
            <person name="Camara F."/>
            <person name="Duharcourt S."/>
            <person name="Guigo R."/>
            <person name="Gogendeau D."/>
            <person name="Katinka M."/>
            <person name="Keller A.-M."/>
            <person name="Kissmehl R."/>
            <person name="Klotz C."/>
            <person name="Koll F."/>
            <person name="Le Moue A."/>
            <person name="Lepere C."/>
            <person name="Malinsky S."/>
            <person name="Nowacki M."/>
            <person name="Nowak J.K."/>
            <person name="Plattner H."/>
            <person name="Poulain J."/>
            <person name="Ruiz F."/>
            <person name="Serrano V."/>
            <person name="Zagulski M."/>
            <person name="Dessen P."/>
            <person name="Betermier M."/>
            <person name="Weissenbach J."/>
            <person name="Scarpelli C."/>
            <person name="Schachter V."/>
            <person name="Sperling L."/>
            <person name="Meyer E."/>
            <person name="Cohen J."/>
            <person name="Wincker P."/>
        </authorList>
    </citation>
    <scope>NUCLEOTIDE SEQUENCE [LARGE SCALE GENOMIC DNA]</scope>
    <source>
        <strain evidence="1 2">Stock d4-2</strain>
    </source>
</reference>
<dbReference type="HOGENOM" id="CLU_1117534_0_0_1"/>
<dbReference type="GeneID" id="5021142"/>
<evidence type="ECO:0000313" key="2">
    <source>
        <dbReference type="Proteomes" id="UP000000600"/>
    </source>
</evidence>
<sequence length="249" mass="29409">MLQNKLYKFYQQNKGMSIIINIIQHNPKSASIMIVRFASKLQKQTKLLYKGWPVLQNFCESFIWISKILVFINICSSVAIYDIDQGSFIYLTTNWKMEFKTTSYQKRYKLIQILLKDNHHQINLKLANLKLTLMAFSNIRQGQMASNCFKIKFTEHDYETILGWSSLVLQFTVELQVTGQLRHGMIKQQEPEPWCQCISNLIEALENFLQLIRCQKNRKILSIKYTSSKHCGYNQFFQEIHAEFLIIDE</sequence>
<name>A0CAZ3_PARTE</name>
<proteinExistence type="predicted"/>
<gene>
    <name evidence="1" type="ORF">GSPATT00036743001</name>
</gene>
<organism evidence="1 2">
    <name type="scientific">Paramecium tetraurelia</name>
    <dbReference type="NCBI Taxonomy" id="5888"/>
    <lineage>
        <taxon>Eukaryota</taxon>
        <taxon>Sar</taxon>
        <taxon>Alveolata</taxon>
        <taxon>Ciliophora</taxon>
        <taxon>Intramacronucleata</taxon>
        <taxon>Oligohymenophorea</taxon>
        <taxon>Peniculida</taxon>
        <taxon>Parameciidae</taxon>
        <taxon>Paramecium</taxon>
    </lineage>
</organism>
<dbReference type="RefSeq" id="XP_001435357.1">
    <property type="nucleotide sequence ID" value="XM_001435320.1"/>
</dbReference>
<dbReference type="KEGG" id="ptm:GSPATT00036743001"/>
<dbReference type="AlphaFoldDB" id="A0CAZ3"/>
<dbReference type="EMBL" id="CT868055">
    <property type="protein sequence ID" value="CAK67960.1"/>
    <property type="molecule type" value="Genomic_DNA"/>
</dbReference>
<dbReference type="InParanoid" id="A0CAZ3"/>
<dbReference type="Proteomes" id="UP000000600">
    <property type="component" value="Unassembled WGS sequence"/>
</dbReference>
<accession>A0CAZ3</accession>